<dbReference type="InterPro" id="IPR003593">
    <property type="entry name" value="AAA+_ATPase"/>
</dbReference>
<keyword evidence="6" id="KW-0067">ATP-binding</keyword>
<dbReference type="Pfam" id="PF00004">
    <property type="entry name" value="AAA"/>
    <property type="match status" value="2"/>
</dbReference>
<feature type="region of interest" description="Disordered" evidence="11">
    <location>
        <begin position="212"/>
        <end position="237"/>
    </location>
</feature>
<evidence type="ECO:0000256" key="5">
    <source>
        <dbReference type="ARBA" id="ARBA00022801"/>
    </source>
</evidence>
<keyword evidence="4" id="KW-0547">Nucleotide-binding</keyword>
<accession>A0A1E4RTF2</accession>
<dbReference type="GO" id="GO:0005829">
    <property type="term" value="C:cytosol"/>
    <property type="evidence" value="ECO:0007669"/>
    <property type="project" value="EnsemblFungi"/>
</dbReference>
<comment type="similarity">
    <text evidence="2">Belongs to the AAA ATPase family.</text>
</comment>
<dbReference type="STRING" id="984485.A0A1E4RTF2"/>
<feature type="domain" description="AAA+ ATPase" evidence="12">
    <location>
        <begin position="868"/>
        <end position="1009"/>
    </location>
</feature>
<dbReference type="GO" id="GO:0140318">
    <property type="term" value="F:protein transporter activity"/>
    <property type="evidence" value="ECO:0007669"/>
    <property type="project" value="EnsemblFungi"/>
</dbReference>
<evidence type="ECO:0000256" key="10">
    <source>
        <dbReference type="ARBA" id="ARBA00048778"/>
    </source>
</evidence>
<evidence type="ECO:0000313" key="14">
    <source>
        <dbReference type="Proteomes" id="UP000095085"/>
    </source>
</evidence>
<comment type="subcellular location">
    <subcellularLocation>
        <location evidence="1">Membrane</location>
    </subcellularLocation>
</comment>
<evidence type="ECO:0000256" key="2">
    <source>
        <dbReference type="ARBA" id="ARBA00006914"/>
    </source>
</evidence>
<proteinExistence type="inferred from homology"/>
<dbReference type="Pfam" id="PF23315">
    <property type="entry name" value="PEX6_4th"/>
    <property type="match status" value="1"/>
</dbReference>
<keyword evidence="14" id="KW-1185">Reference proteome</keyword>
<dbReference type="InterPro" id="IPR027417">
    <property type="entry name" value="P-loop_NTPase"/>
</dbReference>
<dbReference type="CDD" id="cd19527">
    <property type="entry name" value="RecA-like_PEX6_r2"/>
    <property type="match status" value="1"/>
</dbReference>
<evidence type="ECO:0000256" key="8">
    <source>
        <dbReference type="ARBA" id="ARBA00034811"/>
    </source>
</evidence>
<evidence type="ECO:0000256" key="3">
    <source>
        <dbReference type="ARBA" id="ARBA00022593"/>
    </source>
</evidence>
<dbReference type="Gene3D" id="1.10.8.60">
    <property type="match status" value="2"/>
</dbReference>
<dbReference type="PANTHER" id="PTHR23077:SF9">
    <property type="entry name" value="PEROXISOMAL ATPASE PEX6"/>
    <property type="match status" value="1"/>
</dbReference>
<dbReference type="Proteomes" id="UP000095085">
    <property type="component" value="Unassembled WGS sequence"/>
</dbReference>
<dbReference type="GO" id="GO:0043335">
    <property type="term" value="P:protein unfolding"/>
    <property type="evidence" value="ECO:0007669"/>
    <property type="project" value="EnsemblFungi"/>
</dbReference>
<dbReference type="InterPro" id="IPR047533">
    <property type="entry name" value="RecA-like_PEX6_r2"/>
</dbReference>
<keyword evidence="5" id="KW-0378">Hydrolase</keyword>
<evidence type="ECO:0000256" key="9">
    <source>
        <dbReference type="ARBA" id="ARBA00034920"/>
    </source>
</evidence>
<dbReference type="FunFam" id="3.40.50.300:FF:000109">
    <property type="entry name" value="Peroxisomal biogenesis factor 6"/>
    <property type="match status" value="1"/>
</dbReference>
<dbReference type="GO" id="GO:0016887">
    <property type="term" value="F:ATP hydrolysis activity"/>
    <property type="evidence" value="ECO:0007669"/>
    <property type="project" value="EnsemblFungi"/>
</dbReference>
<dbReference type="OrthoDB" id="5553750at2759"/>
<dbReference type="Gene3D" id="3.40.50.300">
    <property type="entry name" value="P-loop containing nucleotide triphosphate hydrolases"/>
    <property type="match status" value="2"/>
</dbReference>
<evidence type="ECO:0000256" key="7">
    <source>
        <dbReference type="ARBA" id="ARBA00023136"/>
    </source>
</evidence>
<comment type="catalytic activity">
    <reaction evidence="10">
        <text>ATP + H2O = ADP + phosphate + H(+)</text>
        <dbReference type="Rhea" id="RHEA:13065"/>
        <dbReference type="ChEBI" id="CHEBI:15377"/>
        <dbReference type="ChEBI" id="CHEBI:15378"/>
        <dbReference type="ChEBI" id="CHEBI:30616"/>
        <dbReference type="ChEBI" id="CHEBI:43474"/>
        <dbReference type="ChEBI" id="CHEBI:456216"/>
    </reaction>
    <physiologicalReaction direction="left-to-right" evidence="10">
        <dbReference type="Rhea" id="RHEA:13066"/>
    </physiologicalReaction>
</comment>
<dbReference type="PANTHER" id="PTHR23077">
    <property type="entry name" value="AAA-FAMILY ATPASE"/>
    <property type="match status" value="1"/>
</dbReference>
<dbReference type="PROSITE" id="PS00674">
    <property type="entry name" value="AAA"/>
    <property type="match status" value="1"/>
</dbReference>
<dbReference type="GO" id="GO:1904949">
    <property type="term" value="C:ATPase complex"/>
    <property type="evidence" value="ECO:0007669"/>
    <property type="project" value="EnsemblFungi"/>
</dbReference>
<feature type="domain" description="AAA+ ATPase" evidence="12">
    <location>
        <begin position="551"/>
        <end position="698"/>
    </location>
</feature>
<dbReference type="GeneID" id="30993763"/>
<dbReference type="SMART" id="SM00382">
    <property type="entry name" value="AAA"/>
    <property type="match status" value="2"/>
</dbReference>
<dbReference type="InterPro" id="IPR050168">
    <property type="entry name" value="AAA_ATPase_domain"/>
</dbReference>
<organism evidence="13 14">
    <name type="scientific">Hyphopichia burtonii NRRL Y-1933</name>
    <dbReference type="NCBI Taxonomy" id="984485"/>
    <lineage>
        <taxon>Eukaryota</taxon>
        <taxon>Fungi</taxon>
        <taxon>Dikarya</taxon>
        <taxon>Ascomycota</taxon>
        <taxon>Saccharomycotina</taxon>
        <taxon>Pichiomycetes</taxon>
        <taxon>Debaryomycetaceae</taxon>
        <taxon>Hyphopichia</taxon>
    </lineage>
</organism>
<dbReference type="GO" id="GO:0005778">
    <property type="term" value="C:peroxisomal membrane"/>
    <property type="evidence" value="ECO:0007669"/>
    <property type="project" value="TreeGrafter"/>
</dbReference>
<dbReference type="SUPFAM" id="SSF52540">
    <property type="entry name" value="P-loop containing nucleoside triphosphate hydrolases"/>
    <property type="match status" value="2"/>
</dbReference>
<evidence type="ECO:0000313" key="13">
    <source>
        <dbReference type="EMBL" id="ODV70518.1"/>
    </source>
</evidence>
<gene>
    <name evidence="13" type="ORF">HYPBUDRAFT_119156</name>
</gene>
<dbReference type="InterPro" id="IPR056995">
    <property type="entry name" value="PEX6_4th_dom"/>
</dbReference>
<dbReference type="EMBL" id="KV454538">
    <property type="protein sequence ID" value="ODV70518.1"/>
    <property type="molecule type" value="Genomic_DNA"/>
</dbReference>
<keyword evidence="7" id="KW-0472">Membrane</keyword>
<dbReference type="GO" id="GO:0005524">
    <property type="term" value="F:ATP binding"/>
    <property type="evidence" value="ECO:0007669"/>
    <property type="project" value="UniProtKB-KW"/>
</dbReference>
<protein>
    <recommendedName>
        <fullName evidence="8">Peroxisomal ATPase PEX6</fullName>
    </recommendedName>
    <alternativeName>
        <fullName evidence="9">Peroxin-6</fullName>
    </alternativeName>
</protein>
<dbReference type="InterPro" id="IPR003960">
    <property type="entry name" value="ATPase_AAA_CS"/>
</dbReference>
<dbReference type="AlphaFoldDB" id="A0A1E4RTF2"/>
<dbReference type="FunFam" id="1.10.8.60:FF:000039">
    <property type="entry name" value="peroxisome biogenesis factor 6"/>
    <property type="match status" value="1"/>
</dbReference>
<evidence type="ECO:0000256" key="1">
    <source>
        <dbReference type="ARBA" id="ARBA00004370"/>
    </source>
</evidence>
<dbReference type="InterPro" id="IPR003959">
    <property type="entry name" value="ATPase_AAA_core"/>
</dbReference>
<evidence type="ECO:0000256" key="4">
    <source>
        <dbReference type="ARBA" id="ARBA00022741"/>
    </source>
</evidence>
<reference evidence="14" key="1">
    <citation type="submission" date="2016-05" db="EMBL/GenBank/DDBJ databases">
        <title>Comparative genomics of biotechnologically important yeasts.</title>
        <authorList>
            <consortium name="DOE Joint Genome Institute"/>
            <person name="Riley R."/>
            <person name="Haridas S."/>
            <person name="Wolfe K.H."/>
            <person name="Lopes M.R."/>
            <person name="Hittinger C.T."/>
            <person name="Goker M."/>
            <person name="Salamov A."/>
            <person name="Wisecaver J."/>
            <person name="Long T.M."/>
            <person name="Aerts A.L."/>
            <person name="Barry K."/>
            <person name="Choi C."/>
            <person name="Clum A."/>
            <person name="Coughlan A.Y."/>
            <person name="Deshpande S."/>
            <person name="Douglass A.P."/>
            <person name="Hanson S.J."/>
            <person name="Klenk H.-P."/>
            <person name="Labutti K."/>
            <person name="Lapidus A."/>
            <person name="Lindquist E."/>
            <person name="Lipzen A."/>
            <person name="Meier-Kolthoff J.P."/>
            <person name="Ohm R.A."/>
            <person name="Otillar R.P."/>
            <person name="Pangilinan J."/>
            <person name="Peng Y."/>
            <person name="Rokas A."/>
            <person name="Rosa C.A."/>
            <person name="Scheuner C."/>
            <person name="Sibirny A.A."/>
            <person name="Slot J.C."/>
            <person name="Stielow J.B."/>
            <person name="Sun H."/>
            <person name="Kurtzman C.P."/>
            <person name="Blackwell M."/>
            <person name="Grigoriev I.V."/>
            <person name="Jeffries T.W."/>
        </authorList>
    </citation>
    <scope>NUCLEOTIDE SEQUENCE [LARGE SCALE GENOMIC DNA]</scope>
    <source>
        <strain evidence="14">NRRL Y-1933</strain>
    </source>
</reference>
<sequence length="1178" mass="131919">MLPSVSNGGIPPIKSLSTIANVHISNDPTINEYDSLHISFELFIRLFPDASNSDFPSKNDIIESNNRKNRFVLIKFLGVPDYFDSFKIYKISKIDHQSQTSNSINFINNSQLSTFGSHLTFNTAIIQSIDYSVIPKLDQIFINLPNHIYDILQNGDAESLRSKFINEYLTHSGAVVSNGEIIRLLNGLIKLCEPVPQGIVNSETNIVLIKEVDEDQSSPDEDNDDIESDEEDYDENEVDLSDYLASSMKLDLVSESSKPNFEFKIKPLPSKITIDGLPPSVASEDSDLFIFVNTKDLKKINFPIFNGDSVILNYQEDKIIVKLFTLLEPNNSFPTGHIYISPLLLINSNLNPNSKVTVEQIRNENLQNNQFNEIIPIAKSVTISRIASPITMDRTFQQSFFTALKDTFHNSFKCIRQNDLIAVVIDSVLAKTFFDVSNSLANDEKNAVESEEAIIPSGDPDSVAWFKIVELSGDASETSQFIIDPLKTTLISSGLEFIKLPGDEFTQWYQYFELPPIFNYNKAIQGNPANFKYASELKKIITTCLSTPIKLKTSILLNSMSRGLGKTTLVRNLCLELGLNLIELDGFELINPGAELKTVGLLTGKIDKVINGQDEITSNSSFHVIYLKHIENLCVQTNQNEQGANMTTSLSLRIVQTLNDYLDKYPNVIVIMSCNDIDKLNDSVRLMVKFQIDLNVPNEQERLEIFKFLISNETPVQEKLDPFEDKLEFQDNAPIDVQSFPFYRRQDVSYQALALQSAGLTPRDLISIVNKAKQLAIKRLMKLSIEQGIPIKQLIKIGNGGIITWIPDDFNKSINDARNQFSDSIGAPRIPDVKWEDIGGLDLVKDEILDTIDMPLKHPELFNNGLKKRSGILFYGPPGTGKTLLAKAIATNFLLNFFSVKGPELLNMYIGESEANVRRVFQKARDAKPCVIFFDELDSVAPKRGNQGDSGGVMDRIVSQLLAELDGMSGGDNGDGVFVVGATNRPDLLDEALLRPGRFDKMLYLGISDTDEKQAKILEALTRKFKLHDDVNLEEIAHNCSFTFTGADFYALCSDSMLNAMTRSANEVDIKIKRMNETLKQLGKPPVSTRWWFDNVATKEDIEVLVSMEDFIKAQSELNPSVSAEELQHYLRVRENFEGGKEKAQEASNGLRDKVTELIGEDISGIIDDHGNMINIGE</sequence>
<evidence type="ECO:0000256" key="11">
    <source>
        <dbReference type="SAM" id="MobiDB-lite"/>
    </source>
</evidence>
<evidence type="ECO:0000259" key="12">
    <source>
        <dbReference type="SMART" id="SM00382"/>
    </source>
</evidence>
<dbReference type="RefSeq" id="XP_020079585.1">
    <property type="nucleotide sequence ID" value="XM_020219213.1"/>
</dbReference>
<evidence type="ECO:0000256" key="6">
    <source>
        <dbReference type="ARBA" id="ARBA00022840"/>
    </source>
</evidence>
<name>A0A1E4RTF2_9ASCO</name>
<keyword evidence="3" id="KW-0962">Peroxisome biogenesis</keyword>
<dbReference type="GO" id="GO:0016562">
    <property type="term" value="P:protein import into peroxisome matrix, receptor recycling"/>
    <property type="evidence" value="ECO:0007669"/>
    <property type="project" value="EnsemblFungi"/>
</dbReference>